<evidence type="ECO:0000313" key="3">
    <source>
        <dbReference type="EMBL" id="CAG9563522.1"/>
    </source>
</evidence>
<keyword evidence="4" id="KW-1185">Reference proteome</keyword>
<organism evidence="3 4">
    <name type="scientific">Danaus chrysippus</name>
    <name type="common">African queen</name>
    <dbReference type="NCBI Taxonomy" id="151541"/>
    <lineage>
        <taxon>Eukaryota</taxon>
        <taxon>Metazoa</taxon>
        <taxon>Ecdysozoa</taxon>
        <taxon>Arthropoda</taxon>
        <taxon>Hexapoda</taxon>
        <taxon>Insecta</taxon>
        <taxon>Pterygota</taxon>
        <taxon>Neoptera</taxon>
        <taxon>Endopterygota</taxon>
        <taxon>Lepidoptera</taxon>
        <taxon>Glossata</taxon>
        <taxon>Ditrysia</taxon>
        <taxon>Papilionoidea</taxon>
        <taxon>Nymphalidae</taxon>
        <taxon>Danainae</taxon>
        <taxon>Danaini</taxon>
        <taxon>Danaina</taxon>
        <taxon>Danaus</taxon>
        <taxon>Anosia</taxon>
    </lineage>
</organism>
<evidence type="ECO:0000256" key="1">
    <source>
        <dbReference type="SAM" id="MobiDB-lite"/>
    </source>
</evidence>
<comment type="caution">
    <text evidence="3">The sequence shown here is derived from an EMBL/GenBank/DDBJ whole genome shotgun (WGS) entry which is preliminary data.</text>
</comment>
<evidence type="ECO:0000259" key="2">
    <source>
        <dbReference type="PROSITE" id="PS51837"/>
    </source>
</evidence>
<sequence>MEADVDRQYYPSTAPPPYPGPPENPNQPYPPNNPGTGYSTYSPYPNNPPVTVVQGAAVQVVPGVRHVVIANTMSPKPATYTCPSCHQQIITRVESNPTIRTHLFAALLCLIG</sequence>
<dbReference type="Proteomes" id="UP000789524">
    <property type="component" value="Unassembled WGS sequence"/>
</dbReference>
<accession>A0A8J2QMA1</accession>
<protein>
    <submittedName>
        <fullName evidence="3">(African queen) hypothetical protein</fullName>
    </submittedName>
</protein>
<dbReference type="Pfam" id="PF10601">
    <property type="entry name" value="zf-LITAF-like"/>
    <property type="match status" value="1"/>
</dbReference>
<dbReference type="OrthoDB" id="5599753at2759"/>
<feature type="domain" description="LITAF" evidence="2">
    <location>
        <begin position="62"/>
        <end position="112"/>
    </location>
</feature>
<feature type="region of interest" description="Disordered" evidence="1">
    <location>
        <begin position="1"/>
        <end position="46"/>
    </location>
</feature>
<feature type="compositionally biased region" description="Pro residues" evidence="1">
    <location>
        <begin position="13"/>
        <end position="33"/>
    </location>
</feature>
<dbReference type="InterPro" id="IPR006629">
    <property type="entry name" value="LITAF"/>
</dbReference>
<evidence type="ECO:0000313" key="4">
    <source>
        <dbReference type="Proteomes" id="UP000789524"/>
    </source>
</evidence>
<gene>
    <name evidence="3" type="ORF">DCHRY22_LOCUS4649</name>
</gene>
<reference evidence="3" key="1">
    <citation type="submission" date="2021-09" db="EMBL/GenBank/DDBJ databases">
        <authorList>
            <person name="Martin H S."/>
        </authorList>
    </citation>
    <scope>NUCLEOTIDE SEQUENCE</scope>
</reference>
<dbReference type="AlphaFoldDB" id="A0A8J2QMA1"/>
<dbReference type="EMBL" id="CAKASE010000049">
    <property type="protein sequence ID" value="CAG9563522.1"/>
    <property type="molecule type" value="Genomic_DNA"/>
</dbReference>
<name>A0A8J2QMA1_9NEOP</name>
<proteinExistence type="predicted"/>
<dbReference type="PROSITE" id="PS51837">
    <property type="entry name" value="LITAF"/>
    <property type="match status" value="1"/>
</dbReference>